<comment type="caution">
    <text evidence="2">The sequence shown here is derived from an EMBL/GenBank/DDBJ whole genome shotgun (WGS) entry which is preliminary data.</text>
</comment>
<reference evidence="2" key="2">
    <citation type="submission" date="2020-09" db="EMBL/GenBank/DDBJ databases">
        <authorList>
            <person name="Sun Q."/>
            <person name="Zhou Y."/>
        </authorList>
    </citation>
    <scope>NUCLEOTIDE SEQUENCE</scope>
    <source>
        <strain evidence="2">CGMCC 1.15448</strain>
    </source>
</reference>
<dbReference type="AlphaFoldDB" id="A0A8J2UFP0"/>
<dbReference type="Pfam" id="PF01797">
    <property type="entry name" value="Y1_Tnp"/>
    <property type="match status" value="1"/>
</dbReference>
<protein>
    <submittedName>
        <fullName evidence="2">Transposase</fullName>
    </submittedName>
</protein>
<dbReference type="GO" id="GO:0043565">
    <property type="term" value="F:sequence-specific DNA binding"/>
    <property type="evidence" value="ECO:0007669"/>
    <property type="project" value="TreeGrafter"/>
</dbReference>
<dbReference type="GO" id="GO:0004803">
    <property type="term" value="F:transposase activity"/>
    <property type="evidence" value="ECO:0007669"/>
    <property type="project" value="InterPro"/>
</dbReference>
<gene>
    <name evidence="2" type="ORF">GCM10011511_38500</name>
</gene>
<sequence>MLSNEKPMIPLDACYFLTLNTVDKIDVFTRPAYKQVIAEALNYFITTQGLTIYSWCLMTSHLHLIVRTKEATAPAYFERDFKKYTTPAILKTIEMEMDFRREWMLQHFEEYRKSLRKEKFHLWQDCCSPLRIDCSSRQSLLDRIAHIHENPVRERIVEQPESYLFSSARDYTARPGLVRVRVVQQQGPFGVKLLSSN</sequence>
<dbReference type="InterPro" id="IPR052715">
    <property type="entry name" value="RAYT_transposase"/>
</dbReference>
<evidence type="ECO:0000313" key="3">
    <source>
        <dbReference type="Proteomes" id="UP000607559"/>
    </source>
</evidence>
<feature type="domain" description="Transposase IS200-like" evidence="1">
    <location>
        <begin position="10"/>
        <end position="150"/>
    </location>
</feature>
<reference evidence="2" key="1">
    <citation type="journal article" date="2014" name="Int. J. Syst. Evol. Microbiol.">
        <title>Complete genome sequence of Corynebacterium casei LMG S-19264T (=DSM 44701T), isolated from a smear-ripened cheese.</title>
        <authorList>
            <consortium name="US DOE Joint Genome Institute (JGI-PGF)"/>
            <person name="Walter F."/>
            <person name="Albersmeier A."/>
            <person name="Kalinowski J."/>
            <person name="Ruckert C."/>
        </authorList>
    </citation>
    <scope>NUCLEOTIDE SEQUENCE</scope>
    <source>
        <strain evidence="2">CGMCC 1.15448</strain>
    </source>
</reference>
<dbReference type="SUPFAM" id="SSF143422">
    <property type="entry name" value="Transposase IS200-like"/>
    <property type="match status" value="1"/>
</dbReference>
<dbReference type="GO" id="GO:0006313">
    <property type="term" value="P:DNA transposition"/>
    <property type="evidence" value="ECO:0007669"/>
    <property type="project" value="InterPro"/>
</dbReference>
<accession>A0A8J2UFP0</accession>
<name>A0A8J2UFP0_9BACT</name>
<dbReference type="EMBL" id="BMJC01000004">
    <property type="protein sequence ID" value="GGB11209.1"/>
    <property type="molecule type" value="Genomic_DNA"/>
</dbReference>
<dbReference type="PANTHER" id="PTHR36966">
    <property type="entry name" value="REP-ASSOCIATED TYROSINE TRANSPOSASE"/>
    <property type="match status" value="1"/>
</dbReference>
<dbReference type="Gene3D" id="3.30.70.1290">
    <property type="entry name" value="Transposase IS200-like"/>
    <property type="match status" value="1"/>
</dbReference>
<dbReference type="SMART" id="SM01321">
    <property type="entry name" value="Y1_Tnp"/>
    <property type="match status" value="1"/>
</dbReference>
<organism evidence="2 3">
    <name type="scientific">Puia dinghuensis</name>
    <dbReference type="NCBI Taxonomy" id="1792502"/>
    <lineage>
        <taxon>Bacteria</taxon>
        <taxon>Pseudomonadati</taxon>
        <taxon>Bacteroidota</taxon>
        <taxon>Chitinophagia</taxon>
        <taxon>Chitinophagales</taxon>
        <taxon>Chitinophagaceae</taxon>
        <taxon>Puia</taxon>
    </lineage>
</organism>
<dbReference type="RefSeq" id="WP_188934722.1">
    <property type="nucleotide sequence ID" value="NZ_BMJC01000004.1"/>
</dbReference>
<dbReference type="PANTHER" id="PTHR36966:SF1">
    <property type="entry name" value="REP-ASSOCIATED TYROSINE TRANSPOSASE"/>
    <property type="match status" value="1"/>
</dbReference>
<proteinExistence type="predicted"/>
<dbReference type="InterPro" id="IPR002686">
    <property type="entry name" value="Transposase_17"/>
</dbReference>
<dbReference type="Proteomes" id="UP000607559">
    <property type="component" value="Unassembled WGS sequence"/>
</dbReference>
<keyword evidence="3" id="KW-1185">Reference proteome</keyword>
<evidence type="ECO:0000313" key="2">
    <source>
        <dbReference type="EMBL" id="GGB11209.1"/>
    </source>
</evidence>
<evidence type="ECO:0000259" key="1">
    <source>
        <dbReference type="SMART" id="SM01321"/>
    </source>
</evidence>
<dbReference type="InterPro" id="IPR036515">
    <property type="entry name" value="Transposase_17_sf"/>
</dbReference>